<evidence type="ECO:0000313" key="1">
    <source>
        <dbReference type="EMBL" id="KAI5665936.1"/>
    </source>
</evidence>
<protein>
    <submittedName>
        <fullName evidence="1">Uncharacterized protein</fullName>
    </submittedName>
</protein>
<accession>A0ACC0AYU8</accession>
<evidence type="ECO:0000313" key="2">
    <source>
        <dbReference type="Proteomes" id="UP001060085"/>
    </source>
</evidence>
<sequence>MGTEPLPSGPGPSRTDATPYHEQNVRVENLIKRPQNRTDELPSSREEGICYCACLRKLLRWIQSKLRCQLPHPFPILGTSCLSLSQQRHFYLAVDRIQFKMETLVDLLSTAGRRPSLPMVVCCSTRDELDAVCSAVSNLSYIDVAAVYSDLAEAERAHIFERFRQNTMSWSRHAAVSEEKEDGEEIKSHMIIVTDACLPLLSAGESPISGRILINYELPSKKVF</sequence>
<dbReference type="EMBL" id="CM044704">
    <property type="protein sequence ID" value="KAI5665936.1"/>
    <property type="molecule type" value="Genomic_DNA"/>
</dbReference>
<gene>
    <name evidence="1" type="ORF">M9H77_15789</name>
</gene>
<reference evidence="2" key="1">
    <citation type="journal article" date="2023" name="Nat. Plants">
        <title>Single-cell RNA sequencing provides a high-resolution roadmap for understanding the multicellular compartmentation of specialized metabolism.</title>
        <authorList>
            <person name="Sun S."/>
            <person name="Shen X."/>
            <person name="Li Y."/>
            <person name="Li Y."/>
            <person name="Wang S."/>
            <person name="Li R."/>
            <person name="Zhang H."/>
            <person name="Shen G."/>
            <person name="Guo B."/>
            <person name="Wei J."/>
            <person name="Xu J."/>
            <person name="St-Pierre B."/>
            <person name="Chen S."/>
            <person name="Sun C."/>
        </authorList>
    </citation>
    <scope>NUCLEOTIDE SEQUENCE [LARGE SCALE GENOMIC DNA]</scope>
</reference>
<proteinExistence type="predicted"/>
<name>A0ACC0AYU8_CATRO</name>
<comment type="caution">
    <text evidence="1">The sequence shown here is derived from an EMBL/GenBank/DDBJ whole genome shotgun (WGS) entry which is preliminary data.</text>
</comment>
<organism evidence="1 2">
    <name type="scientific">Catharanthus roseus</name>
    <name type="common">Madagascar periwinkle</name>
    <name type="synonym">Vinca rosea</name>
    <dbReference type="NCBI Taxonomy" id="4058"/>
    <lineage>
        <taxon>Eukaryota</taxon>
        <taxon>Viridiplantae</taxon>
        <taxon>Streptophyta</taxon>
        <taxon>Embryophyta</taxon>
        <taxon>Tracheophyta</taxon>
        <taxon>Spermatophyta</taxon>
        <taxon>Magnoliopsida</taxon>
        <taxon>eudicotyledons</taxon>
        <taxon>Gunneridae</taxon>
        <taxon>Pentapetalae</taxon>
        <taxon>asterids</taxon>
        <taxon>lamiids</taxon>
        <taxon>Gentianales</taxon>
        <taxon>Apocynaceae</taxon>
        <taxon>Rauvolfioideae</taxon>
        <taxon>Vinceae</taxon>
        <taxon>Catharanthinae</taxon>
        <taxon>Catharanthus</taxon>
    </lineage>
</organism>
<dbReference type="Proteomes" id="UP001060085">
    <property type="component" value="Linkage Group LG04"/>
</dbReference>
<keyword evidence="2" id="KW-1185">Reference proteome</keyword>